<comment type="caution">
    <text evidence="1">The sequence shown here is derived from an EMBL/GenBank/DDBJ whole genome shotgun (WGS) entry which is preliminary data.</text>
</comment>
<dbReference type="EMBL" id="JAKOGI010000474">
    <property type="protein sequence ID" value="KAJ8434492.1"/>
    <property type="molecule type" value="Genomic_DNA"/>
</dbReference>
<sequence length="151" mass="16849">MIIDCGYSRVSFCHKRAPSSSYNIGIRALKYDPRDYEFASWPTLGVKQIPDNQKADLSSMYLQGKAKIVATRGSHSVISEHPPGATTLVLQLSNMILAIMNSQAGQHVEILDNQKADLSSMYLQGKAKLSTPTPCLRLLNMPDVRKRLYKH</sequence>
<reference evidence="1" key="1">
    <citation type="submission" date="2022-04" db="EMBL/GenBank/DDBJ databases">
        <title>Carnegiea gigantea Genome sequencing and assembly v2.</title>
        <authorList>
            <person name="Copetti D."/>
            <person name="Sanderson M.J."/>
            <person name="Burquez A."/>
            <person name="Wojciechowski M.F."/>
        </authorList>
    </citation>
    <scope>NUCLEOTIDE SEQUENCE</scope>
    <source>
        <strain evidence="1">SGP5-SGP5p</strain>
        <tissue evidence="1">Aerial part</tissue>
    </source>
</reference>
<evidence type="ECO:0000313" key="2">
    <source>
        <dbReference type="Proteomes" id="UP001153076"/>
    </source>
</evidence>
<dbReference type="OrthoDB" id="5840532at2759"/>
<accession>A0A9Q1K139</accession>
<dbReference type="Proteomes" id="UP001153076">
    <property type="component" value="Unassembled WGS sequence"/>
</dbReference>
<keyword evidence="2" id="KW-1185">Reference proteome</keyword>
<proteinExistence type="predicted"/>
<protein>
    <submittedName>
        <fullName evidence="1">Uncharacterized protein</fullName>
    </submittedName>
</protein>
<evidence type="ECO:0000313" key="1">
    <source>
        <dbReference type="EMBL" id="KAJ8434492.1"/>
    </source>
</evidence>
<dbReference type="AlphaFoldDB" id="A0A9Q1K139"/>
<gene>
    <name evidence="1" type="ORF">Cgig2_021448</name>
</gene>
<name>A0A9Q1K139_9CARY</name>
<organism evidence="1 2">
    <name type="scientific">Carnegiea gigantea</name>
    <dbReference type="NCBI Taxonomy" id="171969"/>
    <lineage>
        <taxon>Eukaryota</taxon>
        <taxon>Viridiplantae</taxon>
        <taxon>Streptophyta</taxon>
        <taxon>Embryophyta</taxon>
        <taxon>Tracheophyta</taxon>
        <taxon>Spermatophyta</taxon>
        <taxon>Magnoliopsida</taxon>
        <taxon>eudicotyledons</taxon>
        <taxon>Gunneridae</taxon>
        <taxon>Pentapetalae</taxon>
        <taxon>Caryophyllales</taxon>
        <taxon>Cactineae</taxon>
        <taxon>Cactaceae</taxon>
        <taxon>Cactoideae</taxon>
        <taxon>Echinocereeae</taxon>
        <taxon>Carnegiea</taxon>
    </lineage>
</organism>